<feature type="region of interest" description="Disordered" evidence="1">
    <location>
        <begin position="24"/>
        <end position="95"/>
    </location>
</feature>
<dbReference type="EMBL" id="CP114040">
    <property type="protein sequence ID" value="WAS94423.1"/>
    <property type="molecule type" value="Genomic_DNA"/>
</dbReference>
<reference evidence="3" key="1">
    <citation type="submission" date="2022-11" db="EMBL/GenBank/DDBJ databases">
        <title>Minimal conservation of predation-associated metabolite biosynthetic gene clusters underscores biosynthetic potential of Myxococcota including descriptions for ten novel species: Archangium lansinium sp. nov., Myxococcus landrumus sp. nov., Nannocystis bai.</title>
        <authorList>
            <person name="Ahearne A."/>
            <person name="Stevens C."/>
            <person name="Dowd S."/>
        </authorList>
    </citation>
    <scope>NUCLEOTIDE SEQUENCE</scope>
    <source>
        <strain evidence="3">Fl3</strain>
    </source>
</reference>
<organism evidence="3 4">
    <name type="scientific">Nannocystis punicea</name>
    <dbReference type="NCBI Taxonomy" id="2995304"/>
    <lineage>
        <taxon>Bacteria</taxon>
        <taxon>Pseudomonadati</taxon>
        <taxon>Myxococcota</taxon>
        <taxon>Polyangia</taxon>
        <taxon>Nannocystales</taxon>
        <taxon>Nannocystaceae</taxon>
        <taxon>Nannocystis</taxon>
    </lineage>
</organism>
<evidence type="ECO:0000313" key="4">
    <source>
        <dbReference type="Proteomes" id="UP001164459"/>
    </source>
</evidence>
<feature type="compositionally biased region" description="Low complexity" evidence="1">
    <location>
        <begin position="24"/>
        <end position="87"/>
    </location>
</feature>
<dbReference type="RefSeq" id="WP_269036759.1">
    <property type="nucleotide sequence ID" value="NZ_CP114040.1"/>
</dbReference>
<feature type="chain" id="PRO_5047037543" evidence="2">
    <location>
        <begin position="26"/>
        <end position="243"/>
    </location>
</feature>
<sequence length="243" mass="25466">MNTTTRAAIVGAFLVVAVDCGPESAATTEATTEVTTESTGAATGPDGTSEAPTTSGTPTTGDTATGDTTTDAASAGTTDASTTTGGECLSFDDDDPTDGDIVTQFTCGHAEVLCPSDAPLFSYEEGPDWDDTATTDDLARVHCVLEALRDRTPGQVNYTLAWPVLGSDTGSLEIVGDFLIARREVANDFNYLYREVVLWLEPPEVFAACRAKNTASAAWQCLRPYIDTDPLQLECVTAPLGCE</sequence>
<keyword evidence="2" id="KW-0732">Signal</keyword>
<accession>A0ABY7H562</accession>
<name>A0ABY7H562_9BACT</name>
<evidence type="ECO:0000256" key="1">
    <source>
        <dbReference type="SAM" id="MobiDB-lite"/>
    </source>
</evidence>
<dbReference type="Proteomes" id="UP001164459">
    <property type="component" value="Chromosome"/>
</dbReference>
<gene>
    <name evidence="3" type="ORF">O0S08_50550</name>
</gene>
<keyword evidence="4" id="KW-1185">Reference proteome</keyword>
<feature type="signal peptide" evidence="2">
    <location>
        <begin position="1"/>
        <end position="25"/>
    </location>
</feature>
<proteinExistence type="predicted"/>
<evidence type="ECO:0000256" key="2">
    <source>
        <dbReference type="SAM" id="SignalP"/>
    </source>
</evidence>
<evidence type="ECO:0000313" key="3">
    <source>
        <dbReference type="EMBL" id="WAS94423.1"/>
    </source>
</evidence>
<protein>
    <submittedName>
        <fullName evidence="3">Uncharacterized protein</fullName>
    </submittedName>
</protein>